<evidence type="ECO:0000313" key="3">
    <source>
        <dbReference type="Proteomes" id="UP000254634"/>
    </source>
</evidence>
<dbReference type="EMBL" id="UHFR01000005">
    <property type="protein sequence ID" value="SUN76188.1"/>
    <property type="molecule type" value="Genomic_DNA"/>
</dbReference>
<dbReference type="InterPro" id="IPR051531">
    <property type="entry name" value="N-acetyltransferase"/>
</dbReference>
<sequence length="199" mass="22829">MKNIYQLLAEHMIIETDRLLLRPVTLDDAEAMFDYASDEENTRFVFARHSSVEDTRNQIARYFLRRPLGNYGIEIKESQTFIGSIDLHKIDDLLKTAAIGYCLNKNYWNQGYATEALKAVLACAFEQVGMNKLVACYDEANPASGRVMAKAGMLFSHAEPYAAVDEKEPDRLVTRMWYGLIKGDYFSHDKENLDTYNFL</sequence>
<dbReference type="STRING" id="1123307.GCA_000380065_01747"/>
<reference evidence="2" key="1">
    <citation type="submission" date="2018-06" db="EMBL/GenBank/DDBJ databases">
        <authorList>
            <consortium name="Pathogen Informatics"/>
            <person name="Doyle S."/>
        </authorList>
    </citation>
    <scope>NUCLEOTIDE SEQUENCE [LARGE SCALE GENOMIC DNA]</scope>
    <source>
        <strain evidence="2">NCTC13765</strain>
    </source>
</reference>
<dbReference type="Proteomes" id="UP000254634">
    <property type="component" value="Unassembled WGS sequence"/>
</dbReference>
<accession>A0A380KWR0</accession>
<proteinExistence type="predicted"/>
<dbReference type="AlphaFoldDB" id="A0A380KWR0"/>
<organism evidence="2 3">
    <name type="scientific">Streptococcus massiliensis</name>
    <dbReference type="NCBI Taxonomy" id="313439"/>
    <lineage>
        <taxon>Bacteria</taxon>
        <taxon>Bacillati</taxon>
        <taxon>Bacillota</taxon>
        <taxon>Bacilli</taxon>
        <taxon>Lactobacillales</taxon>
        <taxon>Streptococcaceae</taxon>
        <taxon>Streptococcus</taxon>
    </lineage>
</organism>
<keyword evidence="2" id="KW-0808">Transferase</keyword>
<dbReference type="InterPro" id="IPR000182">
    <property type="entry name" value="GNAT_dom"/>
</dbReference>
<dbReference type="Gene3D" id="3.40.630.30">
    <property type="match status" value="1"/>
</dbReference>
<dbReference type="GO" id="GO:0016747">
    <property type="term" value="F:acyltransferase activity, transferring groups other than amino-acyl groups"/>
    <property type="evidence" value="ECO:0007669"/>
    <property type="project" value="InterPro"/>
</dbReference>
<dbReference type="InterPro" id="IPR016181">
    <property type="entry name" value="Acyl_CoA_acyltransferase"/>
</dbReference>
<dbReference type="EC" id="2.3.1.-" evidence="2"/>
<dbReference type="PANTHER" id="PTHR43792:SF1">
    <property type="entry name" value="N-ACETYLTRANSFERASE DOMAIN-CONTAINING PROTEIN"/>
    <property type="match status" value="1"/>
</dbReference>
<dbReference type="PANTHER" id="PTHR43792">
    <property type="entry name" value="GNAT FAMILY, PUTATIVE (AFU_ORTHOLOGUE AFUA_3G00765)-RELATED-RELATED"/>
    <property type="match status" value="1"/>
</dbReference>
<dbReference type="PROSITE" id="PS51186">
    <property type="entry name" value="GNAT"/>
    <property type="match status" value="1"/>
</dbReference>
<keyword evidence="3" id="KW-1185">Reference proteome</keyword>
<dbReference type="SUPFAM" id="SSF55729">
    <property type="entry name" value="Acyl-CoA N-acyltransferases (Nat)"/>
    <property type="match status" value="1"/>
</dbReference>
<dbReference type="RefSeq" id="WP_018372463.1">
    <property type="nucleotide sequence ID" value="NZ_UHFR01000005.1"/>
</dbReference>
<feature type="domain" description="N-acetyltransferase" evidence="1">
    <location>
        <begin position="19"/>
        <end position="171"/>
    </location>
</feature>
<protein>
    <submittedName>
        <fullName evidence="2">Acetyltransferase</fullName>
        <ecNumber evidence="2">2.3.1.-</ecNumber>
    </submittedName>
</protein>
<evidence type="ECO:0000313" key="2">
    <source>
        <dbReference type="EMBL" id="SUN76188.1"/>
    </source>
</evidence>
<dbReference type="Pfam" id="PF13302">
    <property type="entry name" value="Acetyltransf_3"/>
    <property type="match status" value="1"/>
</dbReference>
<dbReference type="OrthoDB" id="9798081at2"/>
<keyword evidence="2" id="KW-0012">Acyltransferase</keyword>
<evidence type="ECO:0000259" key="1">
    <source>
        <dbReference type="PROSITE" id="PS51186"/>
    </source>
</evidence>
<name>A0A380KWR0_9STRE</name>
<gene>
    <name evidence="2" type="primary">ydaF_2</name>
    <name evidence="2" type="ORF">NCTC13765_00652</name>
</gene>